<dbReference type="Proteomes" id="UP000238762">
    <property type="component" value="Unassembled WGS sequence"/>
</dbReference>
<sequence>MSSLSRRKKRFLHLPCPNSVSIPQPEAVVLVFGPHQSVDLGSLCYLVRETSQESRRSGALIDLTSFDVNRAKRVTKVIQYSIARSKDGGVNFETSYTYFAGFKRFVNWSDERKYPDVLDSKSNYLMAMKDYIADLKRKVSQNSLSPFTARNLRHHAIEILDDLLTEGDSTESDKLEKINTKGEAYNSIAVPNQENVGKLIAWCHCIFEGFYDLLVNNQPYPYALAVPEYMNLAMHKLWVFPLQKVWCCPPDRASNISGKFLAYDYANGVLHSKQHILNHSNKSLRPVKVQKILDIAQRHIRFSNANIQCDERISKGLYSLHAFLTLFIAVTGCNSSVAINLPWNEELELAVLNPESEVLGTRTVKYRAGNKPYSFILTTEFLPCFRKYLKLRKFLLKGTRFDYLFFNYGSNLKGLKQSKPVKLTMDSCHSLYKTFSKLFPEFPKVVPRELRAYKQDKILNSKGPIVAAASMQHGLSVALRNYSNGTEEALHDELTEYLKQAEEVLIRQSKAEFAVHSISSGNCIAPNEPKLIHHGSPIIPDCKTPDGCLFCEKFKLHADVIDLRKLFSIKFYIATLSDLIQISEEYVSKIYDRINNLIGIIRLENESMVSKIEYEVTELGELDEYWSASLEKLISLELP</sequence>
<reference evidence="1 2" key="2">
    <citation type="submission" date="2018-03" db="EMBL/GenBank/DDBJ databases">
        <title>The ancient ancestry and fast evolution of plastids.</title>
        <authorList>
            <person name="Moore K.R."/>
            <person name="Magnabosco C."/>
            <person name="Momper L."/>
            <person name="Gold D.A."/>
            <person name="Bosak T."/>
            <person name="Fournier G.P."/>
        </authorList>
    </citation>
    <scope>NUCLEOTIDE SEQUENCE [LARGE SCALE GENOMIC DNA]</scope>
    <source>
        <strain evidence="1 2">CCAP 1448/3</strain>
    </source>
</reference>
<dbReference type="RefSeq" id="WP_106288069.1">
    <property type="nucleotide sequence ID" value="NZ_CAWNTC010000249.1"/>
</dbReference>
<dbReference type="AlphaFoldDB" id="A0A2T1C5V6"/>
<dbReference type="EMBL" id="PVWJ01000028">
    <property type="protein sequence ID" value="PSB03626.1"/>
    <property type="molecule type" value="Genomic_DNA"/>
</dbReference>
<evidence type="ECO:0000313" key="1">
    <source>
        <dbReference type="EMBL" id="PSB03626.1"/>
    </source>
</evidence>
<proteinExistence type="predicted"/>
<name>A0A2T1C5V6_9CYAN</name>
<reference evidence="1 2" key="1">
    <citation type="submission" date="2018-02" db="EMBL/GenBank/DDBJ databases">
        <authorList>
            <person name="Cohen D.B."/>
            <person name="Kent A.D."/>
        </authorList>
    </citation>
    <scope>NUCLEOTIDE SEQUENCE [LARGE SCALE GENOMIC DNA]</scope>
    <source>
        <strain evidence="1 2">CCAP 1448/3</strain>
    </source>
</reference>
<evidence type="ECO:0000313" key="2">
    <source>
        <dbReference type="Proteomes" id="UP000238762"/>
    </source>
</evidence>
<dbReference type="OrthoDB" id="5366218at2"/>
<organism evidence="1 2">
    <name type="scientific">Merismopedia glauca CCAP 1448/3</name>
    <dbReference type="NCBI Taxonomy" id="1296344"/>
    <lineage>
        <taxon>Bacteria</taxon>
        <taxon>Bacillati</taxon>
        <taxon>Cyanobacteriota</taxon>
        <taxon>Cyanophyceae</taxon>
        <taxon>Synechococcales</taxon>
        <taxon>Merismopediaceae</taxon>
        <taxon>Merismopedia</taxon>
    </lineage>
</organism>
<protein>
    <submittedName>
        <fullName evidence="1">Uncharacterized protein</fullName>
    </submittedName>
</protein>
<comment type="caution">
    <text evidence="1">The sequence shown here is derived from an EMBL/GenBank/DDBJ whole genome shotgun (WGS) entry which is preliminary data.</text>
</comment>
<accession>A0A2T1C5V6</accession>
<gene>
    <name evidence="1" type="ORF">C7B64_07770</name>
</gene>
<keyword evidence="2" id="KW-1185">Reference proteome</keyword>